<evidence type="ECO:0000313" key="8">
    <source>
        <dbReference type="EMBL" id="CAI9764057.1"/>
    </source>
</evidence>
<evidence type="ECO:0000256" key="5">
    <source>
        <dbReference type="SAM" id="MobiDB-lite"/>
    </source>
</evidence>
<dbReference type="InterPro" id="IPR001965">
    <property type="entry name" value="Znf_PHD"/>
</dbReference>
<protein>
    <recommendedName>
        <fullName evidence="10">PHD finger family protein</fullName>
    </recommendedName>
</protein>
<name>A0AAD1Z6H1_9LAMI</name>
<feature type="domain" description="PHD-type" evidence="7">
    <location>
        <begin position="369"/>
        <end position="494"/>
    </location>
</feature>
<keyword evidence="3" id="KW-0862">Zinc</keyword>
<dbReference type="Proteomes" id="UP000834106">
    <property type="component" value="Chromosome 6"/>
</dbReference>
<dbReference type="SUPFAM" id="SSF57903">
    <property type="entry name" value="FYVE/PHD zinc finger"/>
    <property type="match status" value="2"/>
</dbReference>
<evidence type="ECO:0008006" key="10">
    <source>
        <dbReference type="Google" id="ProtNLM"/>
    </source>
</evidence>
<dbReference type="InterPro" id="IPR013083">
    <property type="entry name" value="Znf_RING/FYVE/PHD"/>
</dbReference>
<feature type="region of interest" description="Disordered" evidence="5">
    <location>
        <begin position="1474"/>
        <end position="1497"/>
    </location>
</feature>
<feature type="region of interest" description="Disordered" evidence="5">
    <location>
        <begin position="110"/>
        <end position="134"/>
    </location>
</feature>
<evidence type="ECO:0000259" key="7">
    <source>
        <dbReference type="PROSITE" id="PS51805"/>
    </source>
</evidence>
<dbReference type="SMART" id="SM00249">
    <property type="entry name" value="PHD"/>
    <property type="match status" value="4"/>
</dbReference>
<dbReference type="CDD" id="cd15571">
    <property type="entry name" value="ePHD"/>
    <property type="match status" value="1"/>
</dbReference>
<feature type="compositionally biased region" description="Polar residues" evidence="5">
    <location>
        <begin position="22"/>
        <end position="36"/>
    </location>
</feature>
<keyword evidence="2 4" id="KW-0863">Zinc-finger</keyword>
<keyword evidence="9" id="KW-1185">Reference proteome</keyword>
<evidence type="ECO:0000259" key="6">
    <source>
        <dbReference type="PROSITE" id="PS50016"/>
    </source>
</evidence>
<dbReference type="InterPro" id="IPR019786">
    <property type="entry name" value="Zinc_finger_PHD-type_CS"/>
</dbReference>
<dbReference type="GO" id="GO:0006357">
    <property type="term" value="P:regulation of transcription by RNA polymerase II"/>
    <property type="evidence" value="ECO:0007669"/>
    <property type="project" value="TreeGrafter"/>
</dbReference>
<feature type="compositionally biased region" description="Polar residues" evidence="5">
    <location>
        <begin position="1483"/>
        <end position="1497"/>
    </location>
</feature>
<evidence type="ECO:0000256" key="1">
    <source>
        <dbReference type="ARBA" id="ARBA00022723"/>
    </source>
</evidence>
<feature type="domain" description="PHD-type" evidence="6">
    <location>
        <begin position="1085"/>
        <end position="1134"/>
    </location>
</feature>
<feature type="region of interest" description="Disordered" evidence="5">
    <location>
        <begin position="570"/>
        <end position="595"/>
    </location>
</feature>
<reference evidence="8" key="1">
    <citation type="submission" date="2023-05" db="EMBL/GenBank/DDBJ databases">
        <authorList>
            <person name="Huff M."/>
        </authorList>
    </citation>
    <scope>NUCLEOTIDE SEQUENCE</scope>
</reference>
<feature type="domain" description="PHD-type" evidence="6">
    <location>
        <begin position="310"/>
        <end position="361"/>
    </location>
</feature>
<dbReference type="CDD" id="cd15489">
    <property type="entry name" value="PHD_SF"/>
    <property type="match status" value="1"/>
</dbReference>
<evidence type="ECO:0000256" key="3">
    <source>
        <dbReference type="ARBA" id="ARBA00022833"/>
    </source>
</evidence>
<proteinExistence type="predicted"/>
<dbReference type="InterPro" id="IPR050701">
    <property type="entry name" value="Histone_Mod_Regulator"/>
</dbReference>
<feature type="domain" description="PHD-type" evidence="7">
    <location>
        <begin position="1154"/>
        <end position="1263"/>
    </location>
</feature>
<organism evidence="8 9">
    <name type="scientific">Fraxinus pennsylvanica</name>
    <dbReference type="NCBI Taxonomy" id="56036"/>
    <lineage>
        <taxon>Eukaryota</taxon>
        <taxon>Viridiplantae</taxon>
        <taxon>Streptophyta</taxon>
        <taxon>Embryophyta</taxon>
        <taxon>Tracheophyta</taxon>
        <taxon>Spermatophyta</taxon>
        <taxon>Magnoliopsida</taxon>
        <taxon>eudicotyledons</taxon>
        <taxon>Gunneridae</taxon>
        <taxon>Pentapetalae</taxon>
        <taxon>asterids</taxon>
        <taxon>lamiids</taxon>
        <taxon>Lamiales</taxon>
        <taxon>Oleaceae</taxon>
        <taxon>Oleeae</taxon>
        <taxon>Fraxinus</taxon>
    </lineage>
</organism>
<dbReference type="Pfam" id="PF13831">
    <property type="entry name" value="PHD_2"/>
    <property type="match status" value="1"/>
</dbReference>
<gene>
    <name evidence="8" type="ORF">FPE_LOCUS11487</name>
</gene>
<dbReference type="Gene3D" id="3.30.40.10">
    <property type="entry name" value="Zinc/RING finger domain, C3HC4 (zinc finger)"/>
    <property type="match status" value="4"/>
</dbReference>
<feature type="compositionally biased region" description="Basic residues" evidence="5">
    <location>
        <begin position="110"/>
        <end position="119"/>
    </location>
</feature>
<feature type="region of interest" description="Disordered" evidence="5">
    <location>
        <begin position="1"/>
        <end position="61"/>
    </location>
</feature>
<dbReference type="GO" id="GO:0005634">
    <property type="term" value="C:nucleus"/>
    <property type="evidence" value="ECO:0007669"/>
    <property type="project" value="UniProtKB-ARBA"/>
</dbReference>
<evidence type="ECO:0000256" key="2">
    <source>
        <dbReference type="ARBA" id="ARBA00022771"/>
    </source>
</evidence>
<accession>A0AAD1Z6H1</accession>
<dbReference type="EMBL" id="OU503041">
    <property type="protein sequence ID" value="CAI9764057.1"/>
    <property type="molecule type" value="Genomic_DNA"/>
</dbReference>
<dbReference type="PROSITE" id="PS50016">
    <property type="entry name" value="ZF_PHD_2"/>
    <property type="match status" value="2"/>
</dbReference>
<dbReference type="InterPro" id="IPR034732">
    <property type="entry name" value="EPHD"/>
</dbReference>
<dbReference type="Pfam" id="PF13832">
    <property type="entry name" value="zf-HC5HC2H_2"/>
    <property type="match status" value="2"/>
</dbReference>
<sequence length="1497" mass="167280">MTGGGGRCQRRRKTMAGGRGAQATTESKKQGSNNCPNLIPEFTEKPSSSKKIRKLPPSPTIESDFYTQALKALSFRSPFDSEDSQAPSASISGAYNLPSGVSYFLNRHSDSRKRQKKSHLGSEKKSSVSGRPRGGNIWVETEEYFRELNVEDIERLHKVSNVRFSGDEKFFFVPSLYNSEKLLTRYEVYNNMLASACQNDSSNSPNGFEMDRYGKDEVDGMAKAENDSNIMDVDSLGGENTESATKEEKYVGKLDNGEKDFSSFSGIEWLLGCRSKVYLASEFPSKKRKLLGRDAGLEKLLVAHPIEGSDSLCHYCSFGDTGNQLNRLIKCSSCAMVVHQRCYGVQEDVDSSWLCAWCKRKNDVGFNSERPCLLCPKAGGALKPVQKRGFSIENEGSKFQFAHLFCCQWIPDLYLENTRTMEPIMNLGELKETRRKLICYLCKDKCGACVRCSNGACRTSFHPICAREARHRMEIWGKLGFDEVELRAYCSKHSEVQNNSDAKLTGDMSLAVDSVSNVMHQQMASMANKPCKLQIDQSNDYKLGVHIKTTDADRSKLDGNILHEQLLHNKSNAKSQPESGDAQHPVDNDALDRNNNKDVNACDSMNFIRILKKLIDLGKVDIRNVASEIGVSLDLLSKIFIDNHMVPELQCKIMNWLRNRAYISSFQKTLKVKMRAGVPPKDEANVADGVGAVLVEESDISDVVPVKSVPSRRRTKSNVRIVKDENLSFSKEKINDDEMMKTEVENRLLDGEDSNGPGGEYVPDGTKKIMVNLVQHQDNPANGSLKIEDEPLKALTQSLTDDCQVGVATATEQNTLANSVMENNHSLLPINCEAMSNSYIHPFIYSKLMQIKYGVPSQTSCHESDCLGERAVSLLEALSSSGLCCNNHKRQSTSGDQTIKCDGVNLDLLVKARNVGLLKLSPEDEVEGELIYYQHRLLCNAVARKHFSDDLIRKVVRSLPQEIDVSGKQKWDDVCVSQYRYELREAKKQGRKERRHKEAQAVLAAATAAAAASSRLSSIRKDALEEPALQQDLRKMSASDGRSMSYSQQNPLVKDIFSRSAVARPSSDTNSDFFQLAPDYSREHPRTCDICSRSETFHNPILVCSKCKVAVHLDCYCSINSSMRPWHCELCENLFSSQSSGPPATNSWEKPYFVAECGLCGGTAGAFRKSVDGQWIHAFCAEWVLDSTFRRGQINPIEGVETVCKGSDLCIVCLRKHGVCLKCSYGHCQSTFHPTCARSAGFYMNVRTDGSKLQHKAYCEKHSIEQRSKADIQRCGFEEFKGLKQIRVELERLRLLCERIVKREKLKRELALCSHGILASSRDSVLSALAHHPFYQPDVSSESATTSIKGYTDDYKPGSETVQIADDVTVDSTTTGKRRIKLPMSMDNDQKTDDSSTFQNLSTLKPIERISFSGKQIPERLSVASRNISDDVEKRSKYRNHTETFEKELVMTSDQASMKNQRLPKGFVYVPIRSLSKDKETAPDSSSQEPAEQNGKI</sequence>
<dbReference type="InterPro" id="IPR019787">
    <property type="entry name" value="Znf_PHD-finger"/>
</dbReference>
<dbReference type="GO" id="GO:0008270">
    <property type="term" value="F:zinc ion binding"/>
    <property type="evidence" value="ECO:0007669"/>
    <property type="project" value="UniProtKB-KW"/>
</dbReference>
<keyword evidence="1" id="KW-0479">Metal-binding</keyword>
<evidence type="ECO:0000313" key="9">
    <source>
        <dbReference type="Proteomes" id="UP000834106"/>
    </source>
</evidence>
<dbReference type="PROSITE" id="PS51805">
    <property type="entry name" value="EPHD"/>
    <property type="match status" value="2"/>
</dbReference>
<feature type="compositionally biased region" description="Basic and acidic residues" evidence="5">
    <location>
        <begin position="584"/>
        <end position="595"/>
    </location>
</feature>
<dbReference type="PANTHER" id="PTHR13793">
    <property type="entry name" value="PHD FINGER PROTEINS"/>
    <property type="match status" value="1"/>
</dbReference>
<dbReference type="PANTHER" id="PTHR13793:SF107">
    <property type="entry name" value="BROMODOMAIN-CONTAINING PROTEIN HOMOLOG"/>
    <property type="match status" value="1"/>
</dbReference>
<dbReference type="InterPro" id="IPR011011">
    <property type="entry name" value="Znf_FYVE_PHD"/>
</dbReference>
<dbReference type="PROSITE" id="PS01359">
    <property type="entry name" value="ZF_PHD_1"/>
    <property type="match status" value="2"/>
</dbReference>
<evidence type="ECO:0000256" key="4">
    <source>
        <dbReference type="PROSITE-ProRule" id="PRU00146"/>
    </source>
</evidence>